<dbReference type="SUPFAM" id="SSF48557">
    <property type="entry name" value="L-aspartase-like"/>
    <property type="match status" value="1"/>
</dbReference>
<dbReference type="PANTHER" id="PTHR10362">
    <property type="entry name" value="HISTIDINE AMMONIA-LYASE"/>
    <property type="match status" value="1"/>
</dbReference>
<reference evidence="2" key="1">
    <citation type="journal article" date="2019" name="Int. J. Syst. Evol. Microbiol.">
        <title>The Global Catalogue of Microorganisms (GCM) 10K type strain sequencing project: providing services to taxonomists for standard genome sequencing and annotation.</title>
        <authorList>
            <consortium name="The Broad Institute Genomics Platform"/>
            <consortium name="The Broad Institute Genome Sequencing Center for Infectious Disease"/>
            <person name="Wu L."/>
            <person name="Ma J."/>
        </authorList>
    </citation>
    <scope>NUCLEOTIDE SEQUENCE [LARGE SCALE GENOMIC DNA]</scope>
    <source>
        <strain evidence="2">JCM 16083</strain>
    </source>
</reference>
<accession>A0ABP3XWF4</accession>
<dbReference type="EMBL" id="BAAAFH010000003">
    <property type="protein sequence ID" value="GAA0873769.1"/>
    <property type="molecule type" value="Genomic_DNA"/>
</dbReference>
<dbReference type="Pfam" id="PF00221">
    <property type="entry name" value="Lyase_aromatic"/>
    <property type="match status" value="1"/>
</dbReference>
<gene>
    <name evidence="1" type="ORF">GCM10009118_01770</name>
</gene>
<evidence type="ECO:0000313" key="2">
    <source>
        <dbReference type="Proteomes" id="UP001501126"/>
    </source>
</evidence>
<proteinExistence type="predicted"/>
<dbReference type="InterPro" id="IPR008948">
    <property type="entry name" value="L-Aspartase-like"/>
</dbReference>
<sequence>MSLNLTDLKSFIDKNQPVTLTENQLKNVHESYAFLKEFASNKVIYGINTGFGPMAQYKISEEHLNQLQYNLIRSHSNGTGKALSEKQVRAVMLCRLNSLSLGKSGISPGVVEKITEFLNADIYPEIFEHGGVGASGDLVQLAHLALGLIGEGYSYHKGERLKTAELLAQKGITPLELQLRDGLAIINGTSCMTGVGVLNYFNSKNLLHLSIIASSMLNEIISSYDDSFSLELNAAKMHAGQQKVAAEMRAAVSGSKLIRKREDFLFSDTEESRQNIFREKVQEYYSIRCVPQILGPVWDTLETSRTILEQEINSANDNPIVDLETQNVYHGGNFHGDYISLEMDKMKIVVTKLTMLAERQLNYMMNAKMNEKFPPFLNKQTLGLNFGLQGMQFTATSTTAENQTLANPVYVHSITNNNDNQDLVSMGMNSAILAERVIENAYQVMAIEFIAICQAVDILEVAQNLSETSQKWYSEIRNLVPVCESDVPQFEQINKLIGFLKSRV</sequence>
<dbReference type="RefSeq" id="WP_343784127.1">
    <property type="nucleotide sequence ID" value="NZ_BAAAFH010000003.1"/>
</dbReference>
<dbReference type="Gene3D" id="1.20.200.10">
    <property type="entry name" value="Fumarase/aspartase (Central domain)"/>
    <property type="match status" value="1"/>
</dbReference>
<dbReference type="Proteomes" id="UP001501126">
    <property type="component" value="Unassembled WGS sequence"/>
</dbReference>
<comment type="caution">
    <text evidence="1">The sequence shown here is derived from an EMBL/GenBank/DDBJ whole genome shotgun (WGS) entry which is preliminary data.</text>
</comment>
<protein>
    <submittedName>
        <fullName evidence="1">Aromatic amino acid ammonia-lyase</fullName>
    </submittedName>
</protein>
<dbReference type="CDD" id="cd00332">
    <property type="entry name" value="PAL-HAL"/>
    <property type="match status" value="1"/>
</dbReference>
<dbReference type="Gene3D" id="1.10.275.10">
    <property type="entry name" value="Fumarase/aspartase (N-terminal domain)"/>
    <property type="match status" value="1"/>
</dbReference>
<dbReference type="InterPro" id="IPR024083">
    <property type="entry name" value="Fumarase/histidase_N"/>
</dbReference>
<keyword evidence="2" id="KW-1185">Reference proteome</keyword>
<dbReference type="InterPro" id="IPR001106">
    <property type="entry name" value="Aromatic_Lyase"/>
</dbReference>
<name>A0ABP3XWF4_9FLAO</name>
<evidence type="ECO:0000313" key="1">
    <source>
        <dbReference type="EMBL" id="GAA0873769.1"/>
    </source>
</evidence>
<organism evidence="1 2">
    <name type="scientific">Wandonia haliotis</name>
    <dbReference type="NCBI Taxonomy" id="574963"/>
    <lineage>
        <taxon>Bacteria</taxon>
        <taxon>Pseudomonadati</taxon>
        <taxon>Bacteroidota</taxon>
        <taxon>Flavobacteriia</taxon>
        <taxon>Flavobacteriales</taxon>
        <taxon>Crocinitomicaceae</taxon>
        <taxon>Wandonia</taxon>
    </lineage>
</organism>